<evidence type="ECO:0000256" key="8">
    <source>
        <dbReference type="ARBA" id="ARBA00023137"/>
    </source>
</evidence>
<sequence length="747" mass="80978">MIPSRPENFSAEPDSRAASTGPAATDATLSEALMTIRKRKYVILAAALLGMIYGFYKGSTQPHLFESYGDIEIRSGSSDQYRIAGSTGSGGNRLPTEVAILKSDTLLLTVAEDLDLANNQDFLGMIQRPPHVNIEDPNVRQATIGRMQAIVSVANIPKTDIIRISCSTFNAKLSADIINKLIDAYIKRSFTSRVSSTQRASGWLTSQLDELKHQVETSQNQVIDLQKRIGVLSIDPTHNQISSSLEELTTAAGTAQIARILAESRYRVLSGMDPNSLDQTVANTTNNVAATQLATLRSQRETDMANYAKLTAPGNLGPNHPQVKAAHAQIEELDKAIKQEQDRVLAQAKQTFIAAQANEQQTRAALEDQKSEAYKLRDDLVQYTLLQRDFESNRTLYEGLLEKLQTARVQAGLDSTEIDIIDQAVPPAQPSLKSKSSIMMLNTIIGIVLGAILGFILESLDTNLHSVAEIEAVSGLHSLALIPRARRTGIDTSNLSVIQRNLATLSSPKSQFTEAFRGLRTSLLLSTAGKLPKVILLTSATPSEGKTTVSTNLACVFAQRDVRVLLIDADLRRPTVHHRLGLNGKVGLTSVLTGSHTLEQAIQNVPEMPSLDILVSGPVPPFPTEMLSSETMAELLEKCRGIYTHILIDSPPLLSVTDGIILGRDADAVVLIVRHGKSNKHTIRRARDLLLRAGVHITGIALNAIDLNSPEYYGYYGYSGYSGYGSAGMDAAGWESQSGKSTGKGQK</sequence>
<comment type="similarity">
    <text evidence="2">Belongs to the etk/wzc family.</text>
</comment>
<comment type="catalytic activity">
    <reaction evidence="9">
        <text>L-tyrosyl-[protein] + ATP = O-phospho-L-tyrosyl-[protein] + ADP + H(+)</text>
        <dbReference type="Rhea" id="RHEA:10596"/>
        <dbReference type="Rhea" id="RHEA-COMP:10136"/>
        <dbReference type="Rhea" id="RHEA-COMP:20101"/>
        <dbReference type="ChEBI" id="CHEBI:15378"/>
        <dbReference type="ChEBI" id="CHEBI:30616"/>
        <dbReference type="ChEBI" id="CHEBI:46858"/>
        <dbReference type="ChEBI" id="CHEBI:61978"/>
        <dbReference type="ChEBI" id="CHEBI:456216"/>
        <dbReference type="EC" id="2.7.10.2"/>
    </reaction>
</comment>
<evidence type="ECO:0000259" key="13">
    <source>
        <dbReference type="Pfam" id="PF13807"/>
    </source>
</evidence>
<comment type="similarity">
    <text evidence="1">Belongs to the CpsD/CapB family.</text>
</comment>
<dbReference type="NCBIfam" id="TIGR01007">
    <property type="entry name" value="eps_fam"/>
    <property type="match status" value="1"/>
</dbReference>
<dbReference type="GO" id="GO:0005524">
    <property type="term" value="F:ATP binding"/>
    <property type="evidence" value="ECO:0007669"/>
    <property type="project" value="UniProtKB-KW"/>
</dbReference>
<dbReference type="Pfam" id="PF13614">
    <property type="entry name" value="AAA_31"/>
    <property type="match status" value="1"/>
</dbReference>
<evidence type="ECO:0000256" key="10">
    <source>
        <dbReference type="SAM" id="Coils"/>
    </source>
</evidence>
<dbReference type="FunFam" id="3.40.50.300:FF:000527">
    <property type="entry name" value="Tyrosine-protein kinase etk"/>
    <property type="match status" value="1"/>
</dbReference>
<dbReference type="InterPro" id="IPR050445">
    <property type="entry name" value="Bact_polysacc_biosynth/exp"/>
</dbReference>
<evidence type="ECO:0000256" key="6">
    <source>
        <dbReference type="ARBA" id="ARBA00022777"/>
    </source>
</evidence>
<evidence type="ECO:0000256" key="5">
    <source>
        <dbReference type="ARBA" id="ARBA00022741"/>
    </source>
</evidence>
<comment type="caution">
    <text evidence="14">The sequence shown here is derived from an EMBL/GenBank/DDBJ whole genome shotgun (WGS) entry which is preliminary data.</text>
</comment>
<dbReference type="EC" id="2.7.10.2" evidence="3"/>
<dbReference type="InterPro" id="IPR027417">
    <property type="entry name" value="P-loop_NTPase"/>
</dbReference>
<evidence type="ECO:0000313" key="15">
    <source>
        <dbReference type="Proteomes" id="UP000584867"/>
    </source>
</evidence>
<dbReference type="InterPro" id="IPR005702">
    <property type="entry name" value="Wzc-like_C"/>
</dbReference>
<dbReference type="Gene3D" id="3.40.50.300">
    <property type="entry name" value="P-loop containing nucleotide triphosphate hydrolases"/>
    <property type="match status" value="1"/>
</dbReference>
<organism evidence="14 15">
    <name type="scientific">Granulicella mallensis</name>
    <dbReference type="NCBI Taxonomy" id="940614"/>
    <lineage>
        <taxon>Bacteria</taxon>
        <taxon>Pseudomonadati</taxon>
        <taxon>Acidobacteriota</taxon>
        <taxon>Terriglobia</taxon>
        <taxon>Terriglobales</taxon>
        <taxon>Acidobacteriaceae</taxon>
        <taxon>Granulicella</taxon>
    </lineage>
</organism>
<proteinExistence type="inferred from homology"/>
<dbReference type="Proteomes" id="UP000584867">
    <property type="component" value="Unassembled WGS sequence"/>
</dbReference>
<protein>
    <recommendedName>
        <fullName evidence="3">non-specific protein-tyrosine kinase</fullName>
        <ecNumber evidence="3">2.7.10.2</ecNumber>
    </recommendedName>
</protein>
<dbReference type="PANTHER" id="PTHR32309:SF13">
    <property type="entry name" value="FERRIC ENTEROBACTIN TRANSPORT PROTEIN FEPE"/>
    <property type="match status" value="1"/>
</dbReference>
<keyword evidence="5" id="KW-0547">Nucleotide-binding</keyword>
<feature type="coiled-coil region" evidence="10">
    <location>
        <begin position="323"/>
        <end position="350"/>
    </location>
</feature>
<keyword evidence="10" id="KW-0175">Coiled coil</keyword>
<accession>A0A7W7ZVL6</accession>
<feature type="region of interest" description="Disordered" evidence="11">
    <location>
        <begin position="1"/>
        <end position="23"/>
    </location>
</feature>
<dbReference type="InterPro" id="IPR025669">
    <property type="entry name" value="AAA_dom"/>
</dbReference>
<keyword evidence="6" id="KW-0418">Kinase</keyword>
<evidence type="ECO:0000313" key="14">
    <source>
        <dbReference type="EMBL" id="MBB5066509.1"/>
    </source>
</evidence>
<keyword evidence="7" id="KW-0067">ATP-binding</keyword>
<evidence type="ECO:0000256" key="9">
    <source>
        <dbReference type="ARBA" id="ARBA00051245"/>
    </source>
</evidence>
<dbReference type="Pfam" id="PF13807">
    <property type="entry name" value="GNVR"/>
    <property type="match status" value="1"/>
</dbReference>
<keyword evidence="8" id="KW-0829">Tyrosine-protein kinase</keyword>
<dbReference type="GO" id="GO:0004715">
    <property type="term" value="F:non-membrane spanning protein tyrosine kinase activity"/>
    <property type="evidence" value="ECO:0007669"/>
    <property type="project" value="UniProtKB-EC"/>
</dbReference>
<evidence type="ECO:0000256" key="7">
    <source>
        <dbReference type="ARBA" id="ARBA00022840"/>
    </source>
</evidence>
<keyword evidence="4" id="KW-0808">Transferase</keyword>
<evidence type="ECO:0000256" key="2">
    <source>
        <dbReference type="ARBA" id="ARBA00008883"/>
    </source>
</evidence>
<feature type="domain" description="Tyrosine-protein kinase G-rich" evidence="13">
    <location>
        <begin position="382"/>
        <end position="456"/>
    </location>
</feature>
<dbReference type="RefSeq" id="WP_184260249.1">
    <property type="nucleotide sequence ID" value="NZ_JACHIO010000029.1"/>
</dbReference>
<dbReference type="CDD" id="cd05387">
    <property type="entry name" value="BY-kinase"/>
    <property type="match status" value="1"/>
</dbReference>
<feature type="domain" description="AAA" evidence="12">
    <location>
        <begin position="544"/>
        <end position="673"/>
    </location>
</feature>
<evidence type="ECO:0000256" key="11">
    <source>
        <dbReference type="SAM" id="MobiDB-lite"/>
    </source>
</evidence>
<evidence type="ECO:0000256" key="1">
    <source>
        <dbReference type="ARBA" id="ARBA00007316"/>
    </source>
</evidence>
<evidence type="ECO:0000256" key="3">
    <source>
        <dbReference type="ARBA" id="ARBA00011903"/>
    </source>
</evidence>
<dbReference type="EMBL" id="JACHIO010000029">
    <property type="protein sequence ID" value="MBB5066509.1"/>
    <property type="molecule type" value="Genomic_DNA"/>
</dbReference>
<evidence type="ECO:0000256" key="4">
    <source>
        <dbReference type="ARBA" id="ARBA00022679"/>
    </source>
</evidence>
<gene>
    <name evidence="14" type="ORF">HDF15_004889</name>
</gene>
<dbReference type="PANTHER" id="PTHR32309">
    <property type="entry name" value="TYROSINE-PROTEIN KINASE"/>
    <property type="match status" value="1"/>
</dbReference>
<name>A0A7W7ZVL6_9BACT</name>
<dbReference type="GO" id="GO:0042802">
    <property type="term" value="F:identical protein binding"/>
    <property type="evidence" value="ECO:0007669"/>
    <property type="project" value="UniProtKB-ARBA"/>
</dbReference>
<dbReference type="SUPFAM" id="SSF52540">
    <property type="entry name" value="P-loop containing nucleoside triphosphate hydrolases"/>
    <property type="match status" value="1"/>
</dbReference>
<dbReference type="GO" id="GO:0005886">
    <property type="term" value="C:plasma membrane"/>
    <property type="evidence" value="ECO:0007669"/>
    <property type="project" value="UniProtKB-ARBA"/>
</dbReference>
<dbReference type="AlphaFoldDB" id="A0A7W7ZVL6"/>
<evidence type="ECO:0000259" key="12">
    <source>
        <dbReference type="Pfam" id="PF13614"/>
    </source>
</evidence>
<reference evidence="14 15" key="1">
    <citation type="submission" date="2020-08" db="EMBL/GenBank/DDBJ databases">
        <title>Genomic Encyclopedia of Type Strains, Phase IV (KMG-V): Genome sequencing to study the core and pangenomes of soil and plant-associated prokaryotes.</title>
        <authorList>
            <person name="Whitman W."/>
        </authorList>
    </citation>
    <scope>NUCLEOTIDE SEQUENCE [LARGE SCALE GENOMIC DNA]</scope>
    <source>
        <strain evidence="14 15">X5P3</strain>
    </source>
</reference>
<dbReference type="InterPro" id="IPR032807">
    <property type="entry name" value="GNVR"/>
</dbReference>